<feature type="transmembrane region" description="Helical" evidence="15">
    <location>
        <begin position="1174"/>
        <end position="1196"/>
    </location>
</feature>
<comment type="caution">
    <text evidence="17">The sequence shown here is derived from an EMBL/GenBank/DDBJ whole genome shotgun (WGS) entry which is preliminary data.</text>
</comment>
<evidence type="ECO:0000256" key="5">
    <source>
        <dbReference type="ARBA" id="ARBA00022692"/>
    </source>
</evidence>
<evidence type="ECO:0000256" key="8">
    <source>
        <dbReference type="ARBA" id="ARBA00023055"/>
    </source>
</evidence>
<accession>A0A9W8B2A1</accession>
<comment type="subcellular location">
    <subcellularLocation>
        <location evidence="1">Endomembrane system</location>
        <topology evidence="1">Multi-pass membrane protein</topology>
    </subcellularLocation>
</comment>
<keyword evidence="11" id="KW-1015">Disulfide bond</keyword>
<dbReference type="GO" id="GO:0005319">
    <property type="term" value="F:lipid transporter activity"/>
    <property type="evidence" value="ECO:0007669"/>
    <property type="project" value="InterPro"/>
</dbReference>
<evidence type="ECO:0000256" key="10">
    <source>
        <dbReference type="ARBA" id="ARBA00023136"/>
    </source>
</evidence>
<feature type="transmembrane region" description="Helical" evidence="15">
    <location>
        <begin position="695"/>
        <end position="714"/>
    </location>
</feature>
<organism evidence="17 18">
    <name type="scientific">Dimargaris verticillata</name>
    <dbReference type="NCBI Taxonomy" id="2761393"/>
    <lineage>
        <taxon>Eukaryota</taxon>
        <taxon>Fungi</taxon>
        <taxon>Fungi incertae sedis</taxon>
        <taxon>Zoopagomycota</taxon>
        <taxon>Kickxellomycotina</taxon>
        <taxon>Dimargaritomycetes</taxon>
        <taxon>Dimargaritales</taxon>
        <taxon>Dimargaritaceae</taxon>
        <taxon>Dimargaris</taxon>
    </lineage>
</organism>
<evidence type="ECO:0000256" key="6">
    <source>
        <dbReference type="ARBA" id="ARBA00022729"/>
    </source>
</evidence>
<dbReference type="Pfam" id="PF12349">
    <property type="entry name" value="Sterol-sensing"/>
    <property type="match status" value="1"/>
</dbReference>
<evidence type="ECO:0000256" key="15">
    <source>
        <dbReference type="SAM" id="Phobius"/>
    </source>
</evidence>
<feature type="transmembrane region" description="Helical" evidence="15">
    <location>
        <begin position="643"/>
        <end position="665"/>
    </location>
</feature>
<dbReference type="InterPro" id="IPR053958">
    <property type="entry name" value="HMGCR/SNAP/NPC1-like_SSD"/>
</dbReference>
<evidence type="ECO:0000256" key="4">
    <source>
        <dbReference type="ARBA" id="ARBA00022548"/>
    </source>
</evidence>
<dbReference type="GO" id="GO:0032934">
    <property type="term" value="F:sterol binding"/>
    <property type="evidence" value="ECO:0007669"/>
    <property type="project" value="TreeGrafter"/>
</dbReference>
<keyword evidence="3" id="KW-0813">Transport</keyword>
<dbReference type="SUPFAM" id="SSF82866">
    <property type="entry name" value="Multidrug efflux transporter AcrB transmembrane domain"/>
    <property type="match status" value="2"/>
</dbReference>
<dbReference type="PANTHER" id="PTHR45727:SF2">
    <property type="entry name" value="NPC INTRACELLULAR CHOLESTEROL TRANSPORTER 1"/>
    <property type="match status" value="1"/>
</dbReference>
<dbReference type="PROSITE" id="PS50156">
    <property type="entry name" value="SSD"/>
    <property type="match status" value="1"/>
</dbReference>
<feature type="transmembrane region" description="Helical" evidence="15">
    <location>
        <begin position="576"/>
        <end position="595"/>
    </location>
</feature>
<dbReference type="InterPro" id="IPR053956">
    <property type="entry name" value="NPC1_MLD"/>
</dbReference>
<dbReference type="OrthoDB" id="6510177at2759"/>
<feature type="transmembrane region" description="Helical" evidence="15">
    <location>
        <begin position="1135"/>
        <end position="1154"/>
    </location>
</feature>
<feature type="domain" description="SSD" evidence="16">
    <location>
        <begin position="575"/>
        <end position="745"/>
    </location>
</feature>
<dbReference type="EMBL" id="JANBQB010000202">
    <property type="protein sequence ID" value="KAJ1979769.1"/>
    <property type="molecule type" value="Genomic_DNA"/>
</dbReference>
<keyword evidence="12" id="KW-1207">Sterol metabolism</keyword>
<keyword evidence="8" id="KW-0445">Lipid transport</keyword>
<dbReference type="FunFam" id="1.20.1640.10:FF:000008">
    <property type="entry name" value="NPC intracellular cholesterol transporter 1"/>
    <property type="match status" value="1"/>
</dbReference>
<dbReference type="Gene3D" id="1.20.1640.10">
    <property type="entry name" value="Multidrug efflux transporter AcrB transmembrane domain"/>
    <property type="match status" value="2"/>
</dbReference>
<dbReference type="Proteomes" id="UP001151582">
    <property type="component" value="Unassembled WGS sequence"/>
</dbReference>
<evidence type="ECO:0000256" key="7">
    <source>
        <dbReference type="ARBA" id="ARBA00022989"/>
    </source>
</evidence>
<keyword evidence="18" id="KW-1185">Reference proteome</keyword>
<dbReference type="PANTHER" id="PTHR45727">
    <property type="entry name" value="NPC INTRACELLULAR CHOLESTEROL TRANSPORTER 1"/>
    <property type="match status" value="1"/>
</dbReference>
<evidence type="ECO:0000313" key="18">
    <source>
        <dbReference type="Proteomes" id="UP001151582"/>
    </source>
</evidence>
<keyword evidence="6" id="KW-0732">Signal</keyword>
<feature type="transmembrane region" description="Helical" evidence="15">
    <location>
        <begin position="1079"/>
        <end position="1099"/>
    </location>
</feature>
<feature type="transmembrane region" description="Helical" evidence="15">
    <location>
        <begin position="238"/>
        <end position="262"/>
    </location>
</feature>
<feature type="transmembrane region" description="Helical" evidence="15">
    <location>
        <begin position="615"/>
        <end position="637"/>
    </location>
</feature>
<proteinExistence type="inferred from homology"/>
<dbReference type="Pfam" id="PF22314">
    <property type="entry name" value="NPC1_MLD"/>
    <property type="match status" value="1"/>
</dbReference>
<feature type="transmembrane region" description="Helical" evidence="15">
    <location>
        <begin position="1105"/>
        <end position="1128"/>
    </location>
</feature>
<keyword evidence="13" id="KW-0325">Glycoprotein</keyword>
<dbReference type="InterPro" id="IPR004765">
    <property type="entry name" value="NPC1-like"/>
</dbReference>
<evidence type="ECO:0000256" key="3">
    <source>
        <dbReference type="ARBA" id="ARBA00022448"/>
    </source>
</evidence>
<dbReference type="GO" id="GO:0012505">
    <property type="term" value="C:endomembrane system"/>
    <property type="evidence" value="ECO:0007669"/>
    <property type="project" value="UniProtKB-SubCell"/>
</dbReference>
<sequence length="1300" mass="145017">MSGQCGPKNNNIFSPSLPCAVYQPAKAPDTALRERLVAVCGTSFADPLALTCCDQDQLDTLATQTEVAYNLIGACPACWKNFMQLFCQFTCSPNQATFVNVTGTQVSPVTHKPVATELNVFVDPTFGDGLYQSCKEVKFPSDNSFVMDLLGGGAQNYTEMLKFLGQERLGGSPFQINFPEQSPAKPMHPLNPPVGTCDAESLDERCSCVDCNAVCPILPDVPAPETGRCLLWGGMTSWPVILTVVYAAIIIAFCLALGVSLAKARRWEWGWWFNASNGYEPIPTGEEADGLVQPYIAEGMEESQTLGTTYTKSYAKKLHQGLYRFFYQLGYYCASYPRRVLGCVLIALVVCSMGWAYFEVETNPERLWVGPRSTSAQNKRYFDEHFGPFYRTQQLIFTARDDVADTPVVTRLHLRQLFKLQSEIRGLVSSPNNYTLDDFCFKPTGDACAIQSVTGYWQNDQAYFDSSDWVPVFDECTQHPSNCLPEFSQPLKPALILGGYKDAHYRQARALFVTYVLTNSLDPAEVAKRQEWEQTLLDFLHSVSTDSQYNWSELQLDYSTEISIEQELSRSTYTDLLTVALSYLAMFLYVSMALARFSSKSVRDGRFWVETKFGLGLAGIGIVLASVTMSVGILSTMGFKATLIIAEVIPFLVLAVGVDNIFLMVHELHRQTAKDSSLPAEQRIAVAVGRMGPSILLSALAETLAFGLGAFVTMPAVSVFALYAALAVWFDFVLQITAFVALLALDTRRTENLRADLWPWWVVFPVQQQLQQEEEEEERVPQEADMFVALRHDSWLQWFIGQVYAPLLTSWLVKWTVFVLFTILFCVNLAKLPCVELGLDQRTALPRDSYLVRYFDNLDRYFQTGPPVYFVTKHTNITNRAEQQALCGRFTTCDTMSLANILEQERQRPEVSYLAQPAAVWLDDYFHWLNPAAEDCCRVRQNGNRTELCGPWDQDCTVCWKNHIPAWNTTLAGLPQGPEFDKYVNLWLSAEPSIECPLAGAAAYSDAVAYEKNGDRDRRIVASHIRTYHTPLSSQRDLIGAFQAAHRIAADASAATEQTVFPYSMPYIFFDQYAHIERLAVTLLGVGTLAIFGVTWLLLARFRVALLTMMVVLMILVQVIAGMAAWGVSLNAISLVNLMISLGISVEFCCHISRRFVVGSGKADDRMVAAMADAGSSVFSGIALTKFCGILVLAFARSKIFEVFYFRMYLMMVVASLFHGLVFLPVVLATLADYHPQLPPAWANTVRSVGDRVQAWKSRVWAAISARRPPASETIMGSLDEDNWGSAAEAQNAERLVIRS</sequence>
<feature type="transmembrane region" description="Helical" evidence="15">
    <location>
        <begin position="720"/>
        <end position="745"/>
    </location>
</feature>
<dbReference type="GO" id="GO:0016020">
    <property type="term" value="C:membrane"/>
    <property type="evidence" value="ECO:0007669"/>
    <property type="project" value="InterPro"/>
</dbReference>
<reference evidence="17" key="1">
    <citation type="submission" date="2022-07" db="EMBL/GenBank/DDBJ databases">
        <title>Phylogenomic reconstructions and comparative analyses of Kickxellomycotina fungi.</title>
        <authorList>
            <person name="Reynolds N.K."/>
            <person name="Stajich J.E."/>
            <person name="Barry K."/>
            <person name="Grigoriev I.V."/>
            <person name="Crous P."/>
            <person name="Smith M.E."/>
        </authorList>
    </citation>
    <scope>NUCLEOTIDE SEQUENCE</scope>
    <source>
        <strain evidence="17">RSA 567</strain>
    </source>
</reference>
<evidence type="ECO:0000256" key="13">
    <source>
        <dbReference type="ARBA" id="ARBA00023180"/>
    </source>
</evidence>
<feature type="transmembrane region" description="Helical" evidence="15">
    <location>
        <begin position="340"/>
        <end position="358"/>
    </location>
</feature>
<dbReference type="GO" id="GO:0008203">
    <property type="term" value="P:cholesterol metabolic process"/>
    <property type="evidence" value="ECO:0007669"/>
    <property type="project" value="UniProtKB-KW"/>
</dbReference>
<dbReference type="InterPro" id="IPR000731">
    <property type="entry name" value="SSD"/>
</dbReference>
<keyword evidence="5 15" id="KW-0812">Transmembrane</keyword>
<dbReference type="FunFam" id="1.20.1640.10:FF:000029">
    <property type="entry name" value="Putative Patched sphingolipid transporter"/>
    <property type="match status" value="1"/>
</dbReference>
<evidence type="ECO:0000256" key="9">
    <source>
        <dbReference type="ARBA" id="ARBA00023098"/>
    </source>
</evidence>
<gene>
    <name evidence="17" type="primary">NCR1</name>
    <name evidence="17" type="ORF">H4R34_002697</name>
</gene>
<evidence type="ECO:0000313" key="17">
    <source>
        <dbReference type="EMBL" id="KAJ1979769.1"/>
    </source>
</evidence>
<dbReference type="GO" id="GO:0015918">
    <property type="term" value="P:sterol transport"/>
    <property type="evidence" value="ECO:0007669"/>
    <property type="project" value="TreeGrafter"/>
</dbReference>
<protein>
    <submittedName>
        <fullName evidence="17">Niemann-Pick type C- protein 1</fullName>
    </submittedName>
</protein>
<feature type="transmembrane region" description="Helical" evidence="15">
    <location>
        <begin position="1208"/>
        <end position="1232"/>
    </location>
</feature>
<keyword evidence="7 15" id="KW-1133">Transmembrane helix</keyword>
<keyword evidence="4" id="KW-0153">Cholesterol metabolism</keyword>
<dbReference type="Pfam" id="PF16414">
    <property type="entry name" value="NPC1_N"/>
    <property type="match status" value="1"/>
</dbReference>
<evidence type="ECO:0000256" key="12">
    <source>
        <dbReference type="ARBA" id="ARBA00023166"/>
    </source>
</evidence>
<dbReference type="InterPro" id="IPR032190">
    <property type="entry name" value="NPC1_N"/>
</dbReference>
<evidence type="ECO:0000259" key="16">
    <source>
        <dbReference type="PROSITE" id="PS50156"/>
    </source>
</evidence>
<evidence type="ECO:0000256" key="1">
    <source>
        <dbReference type="ARBA" id="ARBA00004127"/>
    </source>
</evidence>
<comment type="similarity">
    <text evidence="2">Belongs to the patched family.</text>
</comment>
<keyword evidence="10 15" id="KW-0472">Membrane</keyword>
<evidence type="ECO:0000256" key="11">
    <source>
        <dbReference type="ARBA" id="ARBA00023157"/>
    </source>
</evidence>
<name>A0A9W8B2A1_9FUNG</name>
<evidence type="ECO:0000256" key="14">
    <source>
        <dbReference type="ARBA" id="ARBA00023221"/>
    </source>
</evidence>
<keyword evidence="14" id="KW-0753">Steroid metabolism</keyword>
<dbReference type="NCBIfam" id="TIGR00917">
    <property type="entry name" value="2A060601"/>
    <property type="match status" value="1"/>
</dbReference>
<evidence type="ECO:0000256" key="2">
    <source>
        <dbReference type="ARBA" id="ARBA00005585"/>
    </source>
</evidence>
<keyword evidence="9" id="KW-0443">Lipid metabolism</keyword>